<reference evidence="1 2" key="1">
    <citation type="journal article" date="2019" name="Sci. Rep.">
        <title>Orb-weaving spider Araneus ventricosus genome elucidates the spidroin gene catalogue.</title>
        <authorList>
            <person name="Kono N."/>
            <person name="Nakamura H."/>
            <person name="Ohtoshi R."/>
            <person name="Moran D.A.P."/>
            <person name="Shinohara A."/>
            <person name="Yoshida Y."/>
            <person name="Fujiwara M."/>
            <person name="Mori M."/>
            <person name="Tomita M."/>
            <person name="Arakawa K."/>
        </authorList>
    </citation>
    <scope>NUCLEOTIDE SEQUENCE [LARGE SCALE GENOMIC DNA]</scope>
</reference>
<dbReference type="AlphaFoldDB" id="A0A4Y2EKN0"/>
<evidence type="ECO:0000313" key="2">
    <source>
        <dbReference type="Proteomes" id="UP000499080"/>
    </source>
</evidence>
<organism evidence="1 2">
    <name type="scientific">Araneus ventricosus</name>
    <name type="common">Orbweaver spider</name>
    <name type="synonym">Epeira ventricosa</name>
    <dbReference type="NCBI Taxonomy" id="182803"/>
    <lineage>
        <taxon>Eukaryota</taxon>
        <taxon>Metazoa</taxon>
        <taxon>Ecdysozoa</taxon>
        <taxon>Arthropoda</taxon>
        <taxon>Chelicerata</taxon>
        <taxon>Arachnida</taxon>
        <taxon>Araneae</taxon>
        <taxon>Araneomorphae</taxon>
        <taxon>Entelegynae</taxon>
        <taxon>Araneoidea</taxon>
        <taxon>Araneidae</taxon>
        <taxon>Araneus</taxon>
    </lineage>
</organism>
<evidence type="ECO:0000313" key="1">
    <source>
        <dbReference type="EMBL" id="GBM29097.1"/>
    </source>
</evidence>
<dbReference type="EMBL" id="BGPR01000627">
    <property type="protein sequence ID" value="GBM29097.1"/>
    <property type="molecule type" value="Genomic_DNA"/>
</dbReference>
<dbReference type="PANTHER" id="PTHR46409:SF1">
    <property type="entry name" value="HTH PSQ-TYPE DOMAIN-CONTAINING PROTEIN"/>
    <property type="match status" value="1"/>
</dbReference>
<proteinExistence type="predicted"/>
<dbReference type="Proteomes" id="UP000499080">
    <property type="component" value="Unassembled WGS sequence"/>
</dbReference>
<name>A0A4Y2EKN0_ARAVE</name>
<gene>
    <name evidence="1" type="ORF">AVEN_40114_1</name>
</gene>
<keyword evidence="2" id="KW-1185">Reference proteome</keyword>
<accession>A0A4Y2EKN0</accession>
<sequence>MLSGFVQCLRCKKRYQKTCAKIGVCIGYIFINSEIGPKENCVRRFVVPAVNFGAADYVDLIDWKACNVTPPTVLIHIGSHELLKMIQDDVPLDGWDFIKFPSHTKAVERIVKLVTEASRKRPQDRRTEMNLSELH</sequence>
<protein>
    <submittedName>
        <fullName evidence="1">Uncharacterized protein</fullName>
    </submittedName>
</protein>
<dbReference type="PANTHER" id="PTHR46409">
    <property type="entry name" value="HTH PSQ-TYPE DOMAIN-CONTAINING PROTEIN"/>
    <property type="match status" value="1"/>
</dbReference>
<comment type="caution">
    <text evidence="1">The sequence shown here is derived from an EMBL/GenBank/DDBJ whole genome shotgun (WGS) entry which is preliminary data.</text>
</comment>